<evidence type="ECO:0000313" key="2">
    <source>
        <dbReference type="Proteomes" id="UP000277580"/>
    </source>
</evidence>
<gene>
    <name evidence="1" type="ORF">P167DRAFT_579500</name>
</gene>
<accession>A0A3N4KN31</accession>
<dbReference type="Proteomes" id="UP000277580">
    <property type="component" value="Unassembled WGS sequence"/>
</dbReference>
<reference evidence="1 2" key="1">
    <citation type="journal article" date="2018" name="Nat. Ecol. Evol.">
        <title>Pezizomycetes genomes reveal the molecular basis of ectomycorrhizal truffle lifestyle.</title>
        <authorList>
            <person name="Murat C."/>
            <person name="Payen T."/>
            <person name="Noel B."/>
            <person name="Kuo A."/>
            <person name="Morin E."/>
            <person name="Chen J."/>
            <person name="Kohler A."/>
            <person name="Krizsan K."/>
            <person name="Balestrini R."/>
            <person name="Da Silva C."/>
            <person name="Montanini B."/>
            <person name="Hainaut M."/>
            <person name="Levati E."/>
            <person name="Barry K.W."/>
            <person name="Belfiori B."/>
            <person name="Cichocki N."/>
            <person name="Clum A."/>
            <person name="Dockter R.B."/>
            <person name="Fauchery L."/>
            <person name="Guy J."/>
            <person name="Iotti M."/>
            <person name="Le Tacon F."/>
            <person name="Lindquist E.A."/>
            <person name="Lipzen A."/>
            <person name="Malagnac F."/>
            <person name="Mello A."/>
            <person name="Molinier V."/>
            <person name="Miyauchi S."/>
            <person name="Poulain J."/>
            <person name="Riccioni C."/>
            <person name="Rubini A."/>
            <person name="Sitrit Y."/>
            <person name="Splivallo R."/>
            <person name="Traeger S."/>
            <person name="Wang M."/>
            <person name="Zifcakova L."/>
            <person name="Wipf D."/>
            <person name="Zambonelli A."/>
            <person name="Paolocci F."/>
            <person name="Nowrousian M."/>
            <person name="Ottonello S."/>
            <person name="Baldrian P."/>
            <person name="Spatafora J.W."/>
            <person name="Henrissat B."/>
            <person name="Nagy L.G."/>
            <person name="Aury J.M."/>
            <person name="Wincker P."/>
            <person name="Grigoriev I.V."/>
            <person name="Bonfante P."/>
            <person name="Martin F.M."/>
        </authorList>
    </citation>
    <scope>NUCLEOTIDE SEQUENCE [LARGE SCALE GENOMIC DNA]</scope>
    <source>
        <strain evidence="1 2">CCBAS932</strain>
    </source>
</reference>
<sequence length="167" mass="18382">MTIPHDFHVALENGWDEVVILFLTNVVLLDTADRTPMAGTTGALTTEGLVSFKPAATGLRIPTRAPGRLWFIPSLQLAPEVRRGASAVLQPQAPVDIPPRKHVLEEQETLVNRRYNARRVITAYRLSDPNFMFASSLFDLESRHDVESSMLGESVVYLDSPVAVSGS</sequence>
<dbReference type="AlphaFoldDB" id="A0A3N4KN31"/>
<keyword evidence="2" id="KW-1185">Reference proteome</keyword>
<proteinExistence type="predicted"/>
<evidence type="ECO:0000313" key="1">
    <source>
        <dbReference type="EMBL" id="RPB07235.1"/>
    </source>
</evidence>
<protein>
    <submittedName>
        <fullName evidence="1">Uncharacterized protein</fullName>
    </submittedName>
</protein>
<dbReference type="InParanoid" id="A0A3N4KN31"/>
<organism evidence="1 2">
    <name type="scientific">Morchella conica CCBAS932</name>
    <dbReference type="NCBI Taxonomy" id="1392247"/>
    <lineage>
        <taxon>Eukaryota</taxon>
        <taxon>Fungi</taxon>
        <taxon>Dikarya</taxon>
        <taxon>Ascomycota</taxon>
        <taxon>Pezizomycotina</taxon>
        <taxon>Pezizomycetes</taxon>
        <taxon>Pezizales</taxon>
        <taxon>Morchellaceae</taxon>
        <taxon>Morchella</taxon>
    </lineage>
</organism>
<dbReference type="EMBL" id="ML119190">
    <property type="protein sequence ID" value="RPB07235.1"/>
    <property type="molecule type" value="Genomic_DNA"/>
</dbReference>
<name>A0A3N4KN31_9PEZI</name>